<comment type="subcellular location">
    <subcellularLocation>
        <location evidence="1">Periplasmic flagellum</location>
    </subcellularLocation>
</comment>
<sequence>MNLKLFQFSILFSVLAAPTMVFAQAQPQPAPADTNQAQQMPLLQIDLENFEEAEDWVARATSPLGETKTLKLVQRGEIRATDDENMRPPQGEALSVDVNPDAPNHILGVKTYFDDRGFDRVEVKPPHEFVLKGKARQFSIWVLGRNYRHTMYVRVRDYRGKTHNIRLGRLDFFGWRKFTVAVPGWVPQSTRFSLLDKNLHFVSFFVTSDVHEVPGEFYFYVDGLKVLVDQSEQVYPGSEIKDNW</sequence>
<keyword evidence="3" id="KW-0975">Bacterial flagellum</keyword>
<organism evidence="5 6">
    <name type="scientific">Leptonema illini</name>
    <dbReference type="NCBI Taxonomy" id="183"/>
    <lineage>
        <taxon>Bacteria</taxon>
        <taxon>Pseudomonadati</taxon>
        <taxon>Spirochaetota</taxon>
        <taxon>Spirochaetia</taxon>
        <taxon>Leptospirales</taxon>
        <taxon>Leptospiraceae</taxon>
        <taxon>Leptonema</taxon>
    </lineage>
</organism>
<gene>
    <name evidence="5" type="ORF">F9K24_12555</name>
</gene>
<evidence type="ECO:0000256" key="2">
    <source>
        <dbReference type="ARBA" id="ARBA00022764"/>
    </source>
</evidence>
<keyword evidence="5" id="KW-0282">Flagellum</keyword>
<feature type="signal peptide" evidence="4">
    <location>
        <begin position="1"/>
        <end position="23"/>
    </location>
</feature>
<keyword evidence="4" id="KW-0732">Signal</keyword>
<dbReference type="AlphaFoldDB" id="A0A833H0R7"/>
<protein>
    <submittedName>
        <fullName evidence="5">Endoflagellar filament sheath protein</fullName>
    </submittedName>
</protein>
<reference evidence="5 6" key="1">
    <citation type="submission" date="2019-10" db="EMBL/GenBank/DDBJ databases">
        <title>Extracellular Electron Transfer in a Candidatus Methanoperedens spp. Enrichment Culture.</title>
        <authorList>
            <person name="Berger S."/>
            <person name="Rangel Shaw D."/>
            <person name="Berben T."/>
            <person name="In 'T Zandt M."/>
            <person name="Frank J."/>
            <person name="Reimann J."/>
            <person name="Jetten M.S.M."/>
            <person name="Welte C.U."/>
        </authorList>
    </citation>
    <scope>NUCLEOTIDE SEQUENCE [LARGE SCALE GENOMIC DNA]</scope>
    <source>
        <strain evidence="5">SB12</strain>
    </source>
</reference>
<comment type="caution">
    <text evidence="5">The sequence shown here is derived from an EMBL/GenBank/DDBJ whole genome shotgun (WGS) entry which is preliminary data.</text>
</comment>
<evidence type="ECO:0000256" key="3">
    <source>
        <dbReference type="ARBA" id="ARBA00023143"/>
    </source>
</evidence>
<evidence type="ECO:0000313" key="5">
    <source>
        <dbReference type="EMBL" id="KAB2931757.1"/>
    </source>
</evidence>
<accession>A0A833H0R7</accession>
<dbReference type="EMBL" id="WBUI01000012">
    <property type="protein sequence ID" value="KAB2931757.1"/>
    <property type="molecule type" value="Genomic_DNA"/>
</dbReference>
<evidence type="ECO:0000256" key="1">
    <source>
        <dbReference type="ARBA" id="ARBA00004631"/>
    </source>
</evidence>
<name>A0A833H0R7_9LEPT</name>
<keyword evidence="5" id="KW-0966">Cell projection</keyword>
<dbReference type="GO" id="GO:0071973">
    <property type="term" value="P:bacterial-type flagellum-dependent cell motility"/>
    <property type="evidence" value="ECO:0007669"/>
    <property type="project" value="InterPro"/>
</dbReference>
<evidence type="ECO:0000256" key="4">
    <source>
        <dbReference type="SAM" id="SignalP"/>
    </source>
</evidence>
<dbReference type="InterPro" id="IPR006714">
    <property type="entry name" value="FlaA"/>
</dbReference>
<dbReference type="GO" id="GO:0030288">
    <property type="term" value="C:outer membrane-bounded periplasmic space"/>
    <property type="evidence" value="ECO:0007669"/>
    <property type="project" value="InterPro"/>
</dbReference>
<keyword evidence="5" id="KW-0969">Cilium</keyword>
<evidence type="ECO:0000313" key="6">
    <source>
        <dbReference type="Proteomes" id="UP000460298"/>
    </source>
</evidence>
<dbReference type="Proteomes" id="UP000460298">
    <property type="component" value="Unassembled WGS sequence"/>
</dbReference>
<keyword evidence="2" id="KW-0574">Periplasm</keyword>
<feature type="chain" id="PRO_5032572154" evidence="4">
    <location>
        <begin position="24"/>
        <end position="244"/>
    </location>
</feature>
<proteinExistence type="predicted"/>
<dbReference type="Pfam" id="PF04620">
    <property type="entry name" value="FlaA"/>
    <property type="match status" value="1"/>
</dbReference>
<dbReference type="GO" id="GO:0055040">
    <property type="term" value="C:periplasmic flagellum"/>
    <property type="evidence" value="ECO:0007669"/>
    <property type="project" value="UniProtKB-SubCell"/>
</dbReference>